<keyword evidence="3" id="KW-0328">Glycosyltransferase</keyword>
<keyword evidence="3" id="KW-0808">Transferase</keyword>
<comment type="caution">
    <text evidence="3">The sequence shown here is derived from an EMBL/GenBank/DDBJ whole genome shotgun (WGS) entry which is preliminary data.</text>
</comment>
<dbReference type="RefSeq" id="WP_413782515.1">
    <property type="nucleotide sequence ID" value="NZ_JAUOZS010000001.1"/>
</dbReference>
<dbReference type="Gene3D" id="3.40.50.2000">
    <property type="entry name" value="Glycogen Phosphorylase B"/>
    <property type="match status" value="2"/>
</dbReference>
<gene>
    <name evidence="3" type="ORF">Q4T40_19945</name>
</gene>
<dbReference type="InterPro" id="IPR028098">
    <property type="entry name" value="Glyco_trans_4-like_N"/>
</dbReference>
<keyword evidence="4" id="KW-1185">Reference proteome</keyword>
<dbReference type="EMBL" id="JAUOZS010000001">
    <property type="protein sequence ID" value="MDT8903506.1"/>
    <property type="molecule type" value="Genomic_DNA"/>
</dbReference>
<sequence>MFLSYHGDPLAKLGGIQSGGQNIYVKEVVTALERLGFAADVFTHWSDPEAPQVEVLGKKSRVIRLEAGKKGFFPKQRMYAMIPHFISELTAFIRSPDKYSLIHSNYWLSGYIGQHLRSRYGLPLVHTSHSLGVIRSNAMEQNRTRAVTIRLDTEKRLLRTADCVVATTPDEQEVLRDYYGVAPDKVSLVPCGVNTGVFHPHTKTVADRRNTLLFAGRFEENKGLSVLLKAMAALKANRPQTMKSVRLLICGGDPLDLPESAVSAEKCRYRKFIDENALTDCVEFLGPLKHEGLAQCFSMARATVVPSYYESFGLVALEAMACGCPVIASNTGGLRHTVLDGITGILVEPKDPAMLADAIYELLTNDYLSTRMRKDTALHARRYSWLQVASDLTKIYREVVECRKETPSIRQNIY</sequence>
<dbReference type="EC" id="2.4.-.-" evidence="3"/>
<dbReference type="PANTHER" id="PTHR45947">
    <property type="entry name" value="SULFOQUINOVOSYL TRANSFERASE SQD2"/>
    <property type="match status" value="1"/>
</dbReference>
<dbReference type="Pfam" id="PF13439">
    <property type="entry name" value="Glyco_transf_4"/>
    <property type="match status" value="1"/>
</dbReference>
<evidence type="ECO:0000313" key="3">
    <source>
        <dbReference type="EMBL" id="MDT8903506.1"/>
    </source>
</evidence>
<reference evidence="3 4" key="1">
    <citation type="submission" date="2023-07" db="EMBL/GenBank/DDBJ databases">
        <title>The novel representative of Negativicutes class, Anaeroselena agilis gen. nov. sp. nov.</title>
        <authorList>
            <person name="Prokofeva M.I."/>
            <person name="Elcheninov A.G."/>
            <person name="Klyukina A."/>
            <person name="Kublanov I.V."/>
            <person name="Frolov E.N."/>
            <person name="Podosokorskaya O.A."/>
        </authorList>
    </citation>
    <scope>NUCLEOTIDE SEQUENCE [LARGE SCALE GENOMIC DNA]</scope>
    <source>
        <strain evidence="3 4">4137-cl</strain>
    </source>
</reference>
<dbReference type="Pfam" id="PF00534">
    <property type="entry name" value="Glycos_transf_1"/>
    <property type="match status" value="1"/>
</dbReference>
<dbReference type="SUPFAM" id="SSF53756">
    <property type="entry name" value="UDP-Glycosyltransferase/glycogen phosphorylase"/>
    <property type="match status" value="1"/>
</dbReference>
<evidence type="ECO:0000259" key="2">
    <source>
        <dbReference type="Pfam" id="PF13439"/>
    </source>
</evidence>
<feature type="domain" description="Glycosyl transferase family 1" evidence="1">
    <location>
        <begin position="206"/>
        <end position="375"/>
    </location>
</feature>
<dbReference type="InterPro" id="IPR001296">
    <property type="entry name" value="Glyco_trans_1"/>
</dbReference>
<dbReference type="PANTHER" id="PTHR45947:SF3">
    <property type="entry name" value="SULFOQUINOVOSYL TRANSFERASE SQD2"/>
    <property type="match status" value="1"/>
</dbReference>
<dbReference type="Proteomes" id="UP001254848">
    <property type="component" value="Unassembled WGS sequence"/>
</dbReference>
<organism evidence="3 4">
    <name type="scientific">Anaeroselena agilis</name>
    <dbReference type="NCBI Taxonomy" id="3063788"/>
    <lineage>
        <taxon>Bacteria</taxon>
        <taxon>Bacillati</taxon>
        <taxon>Bacillota</taxon>
        <taxon>Negativicutes</taxon>
        <taxon>Acetonemataceae</taxon>
        <taxon>Anaeroselena</taxon>
    </lineage>
</organism>
<evidence type="ECO:0000259" key="1">
    <source>
        <dbReference type="Pfam" id="PF00534"/>
    </source>
</evidence>
<feature type="domain" description="Glycosyltransferase subfamily 4-like N-terminal" evidence="2">
    <location>
        <begin position="19"/>
        <end position="195"/>
    </location>
</feature>
<protein>
    <submittedName>
        <fullName evidence="3">Glycosyltransferase</fullName>
        <ecNumber evidence="3">2.4.-.-</ecNumber>
    </submittedName>
</protein>
<proteinExistence type="predicted"/>
<evidence type="ECO:0000313" key="4">
    <source>
        <dbReference type="Proteomes" id="UP001254848"/>
    </source>
</evidence>
<name>A0ABU3P3B0_9FIRM</name>
<accession>A0ABU3P3B0</accession>
<dbReference type="GO" id="GO:0016757">
    <property type="term" value="F:glycosyltransferase activity"/>
    <property type="evidence" value="ECO:0007669"/>
    <property type="project" value="UniProtKB-KW"/>
</dbReference>
<dbReference type="InterPro" id="IPR050194">
    <property type="entry name" value="Glycosyltransferase_grp1"/>
</dbReference>